<protein>
    <submittedName>
        <fullName evidence="2">Uncharacterized protein</fullName>
    </submittedName>
</protein>
<sequence length="61" mass="6798">MHTNSLDQTDLFDEPETGQNDHEAAPESSNKPVPVATNRKSSTPACWPTPWPPETHLMTRV</sequence>
<evidence type="ECO:0000313" key="3">
    <source>
        <dbReference type="Proteomes" id="UP000054770"/>
    </source>
</evidence>
<dbReference type="EMBL" id="FCON02000135">
    <property type="protein sequence ID" value="SAL83309.1"/>
    <property type="molecule type" value="Genomic_DNA"/>
</dbReference>
<evidence type="ECO:0000313" key="2">
    <source>
        <dbReference type="EMBL" id="SAL83309.1"/>
    </source>
</evidence>
<organism evidence="2 3">
    <name type="scientific">Caballeronia choica</name>
    <dbReference type="NCBI Taxonomy" id="326476"/>
    <lineage>
        <taxon>Bacteria</taxon>
        <taxon>Pseudomonadati</taxon>
        <taxon>Pseudomonadota</taxon>
        <taxon>Betaproteobacteria</taxon>
        <taxon>Burkholderiales</taxon>
        <taxon>Burkholderiaceae</taxon>
        <taxon>Caballeronia</taxon>
    </lineage>
</organism>
<accession>A0A158KRE9</accession>
<feature type="region of interest" description="Disordered" evidence="1">
    <location>
        <begin position="1"/>
        <end position="61"/>
    </location>
</feature>
<reference evidence="2" key="1">
    <citation type="submission" date="2016-01" db="EMBL/GenBank/DDBJ databases">
        <authorList>
            <person name="Peeters C."/>
        </authorList>
    </citation>
    <scope>NUCLEOTIDE SEQUENCE [LARGE SCALE GENOMIC DNA]</scope>
    <source>
        <strain evidence="2">LMG 22940</strain>
    </source>
</reference>
<gene>
    <name evidence="2" type="ORF">AWB68_06859</name>
</gene>
<keyword evidence="3" id="KW-1185">Reference proteome</keyword>
<dbReference type="Proteomes" id="UP000054770">
    <property type="component" value="Unassembled WGS sequence"/>
</dbReference>
<proteinExistence type="predicted"/>
<comment type="caution">
    <text evidence="2">The sequence shown here is derived from an EMBL/GenBank/DDBJ whole genome shotgun (WGS) entry which is preliminary data.</text>
</comment>
<evidence type="ECO:0000256" key="1">
    <source>
        <dbReference type="SAM" id="MobiDB-lite"/>
    </source>
</evidence>
<name>A0A158KRE9_9BURK</name>
<dbReference type="AlphaFoldDB" id="A0A158KRE9"/>